<dbReference type="Proteomes" id="UP000249239">
    <property type="component" value="Unassembled WGS sequence"/>
</dbReference>
<accession>A0A2W7MRI5</accession>
<gene>
    <name evidence="2" type="ORF">LX69_03368</name>
</gene>
<dbReference type="EMBL" id="QKZK01000052">
    <property type="protein sequence ID" value="PZX10518.1"/>
    <property type="molecule type" value="Genomic_DNA"/>
</dbReference>
<keyword evidence="3" id="KW-1185">Reference proteome</keyword>
<reference evidence="2 3" key="1">
    <citation type="submission" date="2018-06" db="EMBL/GenBank/DDBJ databases">
        <title>Genomic Encyclopedia of Archaeal and Bacterial Type Strains, Phase II (KMG-II): from individual species to whole genera.</title>
        <authorList>
            <person name="Goeker M."/>
        </authorList>
    </citation>
    <scope>NUCLEOTIDE SEQUENCE [LARGE SCALE GENOMIC DNA]</scope>
    <source>
        <strain evidence="2 3">DSM 6779</strain>
    </source>
</reference>
<comment type="caution">
    <text evidence="2">The sequence shown here is derived from an EMBL/GenBank/DDBJ whole genome shotgun (WGS) entry which is preliminary data.</text>
</comment>
<sequence>MSNPVGKQNMKARNQHKVTKPPLENGVKKIIGLSVKKYALFELASSQILARAYDF</sequence>
<protein>
    <submittedName>
        <fullName evidence="2">Uncharacterized protein</fullName>
    </submittedName>
</protein>
<name>A0A2W7MRI5_9BACT</name>
<proteinExistence type="predicted"/>
<dbReference type="AlphaFoldDB" id="A0A2W7MRI5"/>
<feature type="region of interest" description="Disordered" evidence="1">
    <location>
        <begin position="1"/>
        <end position="21"/>
    </location>
</feature>
<organism evidence="2 3">
    <name type="scientific">Breznakibacter xylanolyticus</name>
    <dbReference type="NCBI Taxonomy" id="990"/>
    <lineage>
        <taxon>Bacteria</taxon>
        <taxon>Pseudomonadati</taxon>
        <taxon>Bacteroidota</taxon>
        <taxon>Bacteroidia</taxon>
        <taxon>Marinilabiliales</taxon>
        <taxon>Marinilabiliaceae</taxon>
        <taxon>Breznakibacter</taxon>
    </lineage>
</organism>
<evidence type="ECO:0000313" key="3">
    <source>
        <dbReference type="Proteomes" id="UP000249239"/>
    </source>
</evidence>
<evidence type="ECO:0000313" key="2">
    <source>
        <dbReference type="EMBL" id="PZX10518.1"/>
    </source>
</evidence>
<evidence type="ECO:0000256" key="1">
    <source>
        <dbReference type="SAM" id="MobiDB-lite"/>
    </source>
</evidence>